<name>A0A917HFG7_9BACL</name>
<dbReference type="AlphaFoldDB" id="A0A917HFG7"/>
<evidence type="ECO:0000313" key="2">
    <source>
        <dbReference type="Proteomes" id="UP000600247"/>
    </source>
</evidence>
<protein>
    <submittedName>
        <fullName evidence="1">Uncharacterized protein</fullName>
    </submittedName>
</protein>
<comment type="caution">
    <text evidence="1">The sequence shown here is derived from an EMBL/GenBank/DDBJ whole genome shotgun (WGS) entry which is preliminary data.</text>
</comment>
<dbReference type="Proteomes" id="UP000600247">
    <property type="component" value="Unassembled WGS sequence"/>
</dbReference>
<accession>A0A917HFG7</accession>
<reference evidence="1 2" key="1">
    <citation type="journal article" date="2014" name="Int. J. Syst. Evol. Microbiol.">
        <title>Complete genome sequence of Corynebacterium casei LMG S-19264T (=DSM 44701T), isolated from a smear-ripened cheese.</title>
        <authorList>
            <consortium name="US DOE Joint Genome Institute (JGI-PGF)"/>
            <person name="Walter F."/>
            <person name="Albersmeier A."/>
            <person name="Kalinowski J."/>
            <person name="Ruckert C."/>
        </authorList>
    </citation>
    <scope>NUCLEOTIDE SEQUENCE [LARGE SCALE GENOMIC DNA]</scope>
    <source>
        <strain evidence="1 2">CGMCC 1.15286</strain>
    </source>
</reference>
<evidence type="ECO:0000313" key="1">
    <source>
        <dbReference type="EMBL" id="GGG77557.1"/>
    </source>
</evidence>
<dbReference type="EMBL" id="BMHY01000007">
    <property type="protein sequence ID" value="GGG77557.1"/>
    <property type="molecule type" value="Genomic_DNA"/>
</dbReference>
<organism evidence="1 2">
    <name type="scientific">Paenibacillus radicis</name>
    <name type="common">ex Gao et al. 2016</name>
    <dbReference type="NCBI Taxonomy" id="1737354"/>
    <lineage>
        <taxon>Bacteria</taxon>
        <taxon>Bacillati</taxon>
        <taxon>Bacillota</taxon>
        <taxon>Bacilli</taxon>
        <taxon>Bacillales</taxon>
        <taxon>Paenibacillaceae</taxon>
        <taxon>Paenibacillus</taxon>
    </lineage>
</organism>
<dbReference type="RefSeq" id="WP_188890748.1">
    <property type="nucleotide sequence ID" value="NZ_BMHY01000007.1"/>
</dbReference>
<gene>
    <name evidence="1" type="ORF">GCM10010918_37830</name>
</gene>
<sequence length="141" mass="16169">MITVLHEGTEPLPDIQQLPSLLKVSHIELYIIRAESGHRAYMRLSTNAGTGWSELFIQQKEQPADWNAWCSSAPHYIGWVNLHTVAGSPHSEKIRNYELRSLFDEAVRQVCRGQSHPGSRQPSQTEYAELFRQSVFYLSLF</sequence>
<keyword evidence="2" id="KW-1185">Reference proteome</keyword>
<proteinExistence type="predicted"/>